<dbReference type="InterPro" id="IPR045006">
    <property type="entry name" value="CHLI-like"/>
</dbReference>
<comment type="caution">
    <text evidence="5">The sequence shown here is derived from an EMBL/GenBank/DDBJ whole genome shotgun (WGS) entry which is preliminary data.</text>
</comment>
<keyword evidence="3" id="KW-0067">ATP-binding</keyword>
<keyword evidence="2" id="KW-0547">Nucleotide-binding</keyword>
<dbReference type="Gene3D" id="3.30.230.10">
    <property type="match status" value="1"/>
</dbReference>
<dbReference type="GO" id="GO:0008233">
    <property type="term" value="F:peptidase activity"/>
    <property type="evidence" value="ECO:0007669"/>
    <property type="project" value="UniProtKB-KW"/>
</dbReference>
<dbReference type="InterPro" id="IPR025943">
    <property type="entry name" value="Sigma_54_int_dom_ATP-bd_2"/>
</dbReference>
<dbReference type="PANTHER" id="PTHR32039:SF7">
    <property type="entry name" value="COMPETENCE PROTEIN COMM"/>
    <property type="match status" value="1"/>
</dbReference>
<dbReference type="GO" id="GO:0005524">
    <property type="term" value="F:ATP binding"/>
    <property type="evidence" value="ECO:0007669"/>
    <property type="project" value="UniProtKB-KW"/>
</dbReference>
<dbReference type="Proteomes" id="UP000227088">
    <property type="component" value="Unassembled WGS sequence"/>
</dbReference>
<evidence type="ECO:0000313" key="5">
    <source>
        <dbReference type="EMBL" id="OUS40381.1"/>
    </source>
</evidence>
<dbReference type="NCBIfam" id="TIGR00368">
    <property type="entry name" value="YifB family Mg chelatase-like AAA ATPase"/>
    <property type="match status" value="1"/>
</dbReference>
<dbReference type="AlphaFoldDB" id="A0A1Y5HST6"/>
<comment type="similarity">
    <text evidence="1">Belongs to the Mg-chelatase subunits D/I family. ComM subfamily.</text>
</comment>
<reference evidence="6" key="1">
    <citation type="journal article" date="2017" name="Proc. Natl. Acad. Sci. U.S.A.">
        <title>Simulation of Deepwater Horizon oil plume reveals substrate specialization within a complex community of hydrocarbon degraders.</title>
        <authorList>
            <person name="Hu P."/>
            <person name="Dubinsky E.A."/>
            <person name="Probst A.J."/>
            <person name="Wang J."/>
            <person name="Sieber C.M.K."/>
            <person name="Tom L.M."/>
            <person name="Gardinali P."/>
            <person name="Banfield J.F."/>
            <person name="Atlas R.M."/>
            <person name="Andersen G.L."/>
        </authorList>
    </citation>
    <scope>NUCLEOTIDE SEQUENCE [LARGE SCALE GENOMIC DNA]</scope>
</reference>
<name>A0A1Y5HST6_OLEAN</name>
<feature type="domain" description="MCM C-terminal AAA(+) ATPase" evidence="4">
    <location>
        <begin position="290"/>
        <end position="385"/>
    </location>
</feature>
<accession>A0A1Y5HST6</accession>
<keyword evidence="5" id="KW-0378">Hydrolase</keyword>
<evidence type="ECO:0000256" key="2">
    <source>
        <dbReference type="ARBA" id="ARBA00022741"/>
    </source>
</evidence>
<dbReference type="InterPro" id="IPR003593">
    <property type="entry name" value="AAA+_ATPase"/>
</dbReference>
<dbReference type="GO" id="GO:0006508">
    <property type="term" value="P:proteolysis"/>
    <property type="evidence" value="ECO:0007669"/>
    <property type="project" value="UniProtKB-KW"/>
</dbReference>
<dbReference type="PROSITE" id="PS00676">
    <property type="entry name" value="SIGMA54_INTERACT_2"/>
    <property type="match status" value="1"/>
</dbReference>
<dbReference type="SUPFAM" id="SSF54211">
    <property type="entry name" value="Ribosomal protein S5 domain 2-like"/>
    <property type="match status" value="1"/>
</dbReference>
<proteinExistence type="inferred from homology"/>
<dbReference type="InterPro" id="IPR020568">
    <property type="entry name" value="Ribosomal_Su5_D2-typ_SF"/>
</dbReference>
<dbReference type="Pfam" id="PF01078">
    <property type="entry name" value="Mg_chelatase"/>
    <property type="match status" value="1"/>
</dbReference>
<evidence type="ECO:0000313" key="6">
    <source>
        <dbReference type="Proteomes" id="UP000227088"/>
    </source>
</evidence>
<dbReference type="Pfam" id="PF13541">
    <property type="entry name" value="ChlI"/>
    <property type="match status" value="1"/>
</dbReference>
<dbReference type="InterPro" id="IPR025158">
    <property type="entry name" value="Mg_chelat-rel_C"/>
</dbReference>
<dbReference type="CDD" id="cd00009">
    <property type="entry name" value="AAA"/>
    <property type="match status" value="1"/>
</dbReference>
<organism evidence="5 6">
    <name type="scientific">Oleispira antarctica</name>
    <dbReference type="NCBI Taxonomy" id="188908"/>
    <lineage>
        <taxon>Bacteria</taxon>
        <taxon>Pseudomonadati</taxon>
        <taxon>Pseudomonadota</taxon>
        <taxon>Gammaproteobacteria</taxon>
        <taxon>Oceanospirillales</taxon>
        <taxon>Oceanospirillaceae</taxon>
        <taxon>Oleispira</taxon>
    </lineage>
</organism>
<gene>
    <name evidence="5" type="ORF">A9R00_06335</name>
</gene>
<protein>
    <submittedName>
        <fullName evidence="5">ATP-dependent protease</fullName>
    </submittedName>
</protein>
<dbReference type="Gene3D" id="3.40.50.300">
    <property type="entry name" value="P-loop containing nucleotide triphosphate hydrolases"/>
    <property type="match status" value="1"/>
</dbReference>
<dbReference type="EMBL" id="MABE01000356">
    <property type="protein sequence ID" value="OUS40381.1"/>
    <property type="molecule type" value="Genomic_DNA"/>
</dbReference>
<evidence type="ECO:0000256" key="1">
    <source>
        <dbReference type="ARBA" id="ARBA00006354"/>
    </source>
</evidence>
<dbReference type="InterPro" id="IPR004482">
    <property type="entry name" value="Mg_chelat-rel"/>
</dbReference>
<dbReference type="NCBIfam" id="NF007365">
    <property type="entry name" value="PRK09862.1"/>
    <property type="match status" value="1"/>
</dbReference>
<keyword evidence="5" id="KW-0645">Protease</keyword>
<dbReference type="PANTHER" id="PTHR32039">
    <property type="entry name" value="MAGNESIUM-CHELATASE SUBUNIT CHLI"/>
    <property type="match status" value="1"/>
</dbReference>
<evidence type="ECO:0000259" key="4">
    <source>
        <dbReference type="PROSITE" id="PS50051"/>
    </source>
</evidence>
<dbReference type="InterPro" id="IPR027417">
    <property type="entry name" value="P-loop_NTPase"/>
</dbReference>
<dbReference type="InterPro" id="IPR014721">
    <property type="entry name" value="Ribsml_uS5_D2-typ_fold_subgr"/>
</dbReference>
<dbReference type="PROSITE" id="PS50051">
    <property type="entry name" value="MCM_2"/>
    <property type="match status" value="1"/>
</dbReference>
<dbReference type="GO" id="GO:0003677">
    <property type="term" value="F:DNA binding"/>
    <property type="evidence" value="ECO:0007669"/>
    <property type="project" value="InterPro"/>
</dbReference>
<dbReference type="SMART" id="SM00382">
    <property type="entry name" value="AAA"/>
    <property type="match status" value="1"/>
</dbReference>
<dbReference type="InterPro" id="IPR001208">
    <property type="entry name" value="MCM_dom"/>
</dbReference>
<evidence type="ECO:0000256" key="3">
    <source>
        <dbReference type="ARBA" id="ARBA00022840"/>
    </source>
</evidence>
<dbReference type="PRINTS" id="PR01657">
    <property type="entry name" value="MCMFAMILY"/>
</dbReference>
<sequence>MSLAIVHTRAQVGIQAPLVTVEVHLSNGLPTMSIVGLPEAAVKESKDRVRSAIMNSGFEFPAKKITINLAPADLPKEGGRYDLAIAIGILAADDKVSDKLLDQHEFIGELALSGEVRPIRGVLSAAIQTQYAEKILILPVDNAEEASLCQGAVQRNTRSLLEVCAYLGGQASLDELENLEPEELITDHADIVEVRGQAQAKRALEITAAGKHNLLFIGPPGTGKTMLASRLPGILPPMSEQEALESAAIYSISQHHSTWLKNWKQRPFRSPHHTASGISLVGGGGKPKPGEISLAHGGILFLDELPEFSRKVLDVLREPLESGEICIARASQQVTYPARFQLVAAMNPCPCGYYGDASAKCTCTEDQIKRYQGQTSGPLLDRIDLQVEVPPISILELQQPIKSQQEDSAIVQARVLKAWSIQTQRQRCSNGQLSNAQVEAHCGLSDEDENLLRLAIEKLDLSARAYHRVLKISRTIADLDSSENIRTGHIMEALSYRKLERYRQS</sequence>
<dbReference type="SUPFAM" id="SSF52540">
    <property type="entry name" value="P-loop containing nucleoside triphosphate hydrolases"/>
    <property type="match status" value="1"/>
</dbReference>
<dbReference type="Pfam" id="PF13335">
    <property type="entry name" value="Mg_chelatase_C"/>
    <property type="match status" value="1"/>
</dbReference>
<dbReference type="InterPro" id="IPR000523">
    <property type="entry name" value="Mg_chelatse_chII-like_cat_dom"/>
</dbReference>